<reference evidence="2 3" key="1">
    <citation type="submission" date="2024-09" db="EMBL/GenBank/DDBJ databases">
        <title>Rethinking Asexuality: The Enigmatic Case of Functional Sexual Genes in Lepraria (Stereocaulaceae).</title>
        <authorList>
            <person name="Doellman M."/>
            <person name="Sun Y."/>
            <person name="Barcenas-Pena A."/>
            <person name="Lumbsch H.T."/>
            <person name="Grewe F."/>
        </authorList>
    </citation>
    <scope>NUCLEOTIDE SEQUENCE [LARGE SCALE GENOMIC DNA]</scope>
    <source>
        <strain evidence="2 3">Mercado 3170</strain>
    </source>
</reference>
<name>A0ABR4ACT3_9LECA</name>
<keyword evidence="3" id="KW-1185">Reference proteome</keyword>
<protein>
    <recommendedName>
        <fullName evidence="4">Ecp2 effector protein domain-containing protein</fullName>
    </recommendedName>
</protein>
<keyword evidence="1" id="KW-0732">Signal</keyword>
<evidence type="ECO:0000256" key="1">
    <source>
        <dbReference type="SAM" id="SignalP"/>
    </source>
</evidence>
<feature type="chain" id="PRO_5045559818" description="Ecp2 effector protein domain-containing protein" evidence="1">
    <location>
        <begin position="17"/>
        <end position="219"/>
    </location>
</feature>
<accession>A0ABR4ACT3</accession>
<evidence type="ECO:0000313" key="2">
    <source>
        <dbReference type="EMBL" id="KAL2043634.1"/>
    </source>
</evidence>
<feature type="signal peptide" evidence="1">
    <location>
        <begin position="1"/>
        <end position="16"/>
    </location>
</feature>
<dbReference type="Proteomes" id="UP001590950">
    <property type="component" value="Unassembled WGS sequence"/>
</dbReference>
<gene>
    <name evidence="2" type="ORF">N7G274_003941</name>
</gene>
<evidence type="ECO:0000313" key="3">
    <source>
        <dbReference type="Proteomes" id="UP001590950"/>
    </source>
</evidence>
<evidence type="ECO:0008006" key="4">
    <source>
        <dbReference type="Google" id="ProtNLM"/>
    </source>
</evidence>
<proteinExistence type="predicted"/>
<organism evidence="2 3">
    <name type="scientific">Stereocaulon virgatum</name>
    <dbReference type="NCBI Taxonomy" id="373712"/>
    <lineage>
        <taxon>Eukaryota</taxon>
        <taxon>Fungi</taxon>
        <taxon>Dikarya</taxon>
        <taxon>Ascomycota</taxon>
        <taxon>Pezizomycotina</taxon>
        <taxon>Lecanoromycetes</taxon>
        <taxon>OSLEUM clade</taxon>
        <taxon>Lecanoromycetidae</taxon>
        <taxon>Lecanorales</taxon>
        <taxon>Lecanorineae</taxon>
        <taxon>Stereocaulaceae</taxon>
        <taxon>Stereocaulon</taxon>
    </lineage>
</organism>
<sequence length="219" mass="23860">MSFILIPLTLASITFATPTNSATRSLAVSDTSLTGAILSQPNTTTPHPVTTTDSFHIFPINCFNPEPIVLSPAFPEDCESVIDNVLLRLATDPMAIQTWGFTDDQDINLSLEENRYWRYDQCVIFMRAVDLTQVDRFRVVDAALAAKKILQKCVLDSKLAKGGTAEIGTHKNGFYIVLGGWNPVIAANDTGSSYTSKKTVLSLSRNTERSITVANDASA</sequence>
<comment type="caution">
    <text evidence="2">The sequence shown here is derived from an EMBL/GenBank/DDBJ whole genome shotgun (WGS) entry which is preliminary data.</text>
</comment>
<dbReference type="EMBL" id="JBEFKJ010000011">
    <property type="protein sequence ID" value="KAL2043634.1"/>
    <property type="molecule type" value="Genomic_DNA"/>
</dbReference>